<dbReference type="Proteomes" id="UP000248161">
    <property type="component" value="Unassembled WGS sequence"/>
</dbReference>
<evidence type="ECO:0000256" key="1">
    <source>
        <dbReference type="SAM" id="MobiDB-lite"/>
    </source>
</evidence>
<accession>A0A2V3HWV8</accession>
<evidence type="ECO:0000313" key="3">
    <source>
        <dbReference type="Proteomes" id="UP000248161"/>
    </source>
</evidence>
<protein>
    <recommendedName>
        <fullName evidence="4">DUF2240 domain-containing protein</fullName>
    </recommendedName>
</protein>
<gene>
    <name evidence="2" type="ORF">CXX69_01225</name>
</gene>
<evidence type="ECO:0000313" key="2">
    <source>
        <dbReference type="EMBL" id="PXF22231.1"/>
    </source>
</evidence>
<organism evidence="2 3">
    <name type="scientific">Candidatus Thalassarchaeum betae</name>
    <dbReference type="NCBI Taxonomy" id="2599289"/>
    <lineage>
        <taxon>Archaea</taxon>
        <taxon>Methanobacteriati</taxon>
        <taxon>Thermoplasmatota</taxon>
        <taxon>Candidatus Poseidoniia</taxon>
        <taxon>Candidatus Poseidoniales</taxon>
        <taxon>Candidatus Thalassarchaeaceae</taxon>
        <taxon>Candidatus Thalassarchaeum</taxon>
    </lineage>
</organism>
<reference evidence="2 3" key="1">
    <citation type="journal article" date="2015" name="Nat. Commun.">
        <title>Genomic and transcriptomic evidence for scavenging of diverse organic compounds by widespread deep-sea archaea.</title>
        <authorList>
            <person name="Li M."/>
            <person name="Baker B.J."/>
            <person name="Anantharaman K."/>
            <person name="Jain S."/>
            <person name="Breier J.A."/>
            <person name="Dick G.J."/>
        </authorList>
    </citation>
    <scope>NUCLEOTIDE SEQUENCE [LARGE SCALE GENOMIC DNA]</scope>
    <source>
        <strain evidence="2">Cayman_51_deep</strain>
    </source>
</reference>
<evidence type="ECO:0008006" key="4">
    <source>
        <dbReference type="Google" id="ProtNLM"/>
    </source>
</evidence>
<name>A0A2V3HWV8_9ARCH</name>
<dbReference type="EMBL" id="PSPG01000002">
    <property type="protein sequence ID" value="PXF22231.1"/>
    <property type="molecule type" value="Genomic_DNA"/>
</dbReference>
<feature type="region of interest" description="Disordered" evidence="1">
    <location>
        <begin position="87"/>
        <end position="144"/>
    </location>
</feature>
<dbReference type="AlphaFoldDB" id="A0A2V3HWV8"/>
<proteinExistence type="predicted"/>
<comment type="caution">
    <text evidence="2">The sequence shown here is derived from an EMBL/GenBank/DDBJ whole genome shotgun (WGS) entry which is preliminary data.</text>
</comment>
<sequence length="203" mass="22425">MSQGHEQEIGRLLQMSMAGLPRDSAAREELSRIWSLELQWFTPEEADLITGMLCERGWLVEVEGRLAPVAGLELARPPLGWRPIARSMADPPHFERPPLRMEAPQKPPGPSEAAVEPPLPKRQPMPLISDPKPTSMPPDGAEGSIPSLISMIGEKSGLDNKEVMRRAQRKRRALGPVTLWMALALVAREQGLDMHEVSLAIEA</sequence>